<dbReference type="Pfam" id="PF15795">
    <property type="entry name" value="Spec3"/>
    <property type="match status" value="1"/>
</dbReference>
<dbReference type="CTD" id="375057"/>
<feature type="compositionally biased region" description="Basic residues" evidence="5">
    <location>
        <begin position="88"/>
        <end position="97"/>
    </location>
</feature>
<dbReference type="GO" id="GO:0016020">
    <property type="term" value="C:membrane"/>
    <property type="evidence" value="ECO:0007669"/>
    <property type="project" value="UniProtKB-SubCell"/>
</dbReference>
<dbReference type="PANTHER" id="PTHR21676:SF6">
    <property type="entry name" value="PROTEIN STUM"/>
    <property type="match status" value="1"/>
</dbReference>
<feature type="compositionally biased region" description="Low complexity" evidence="5">
    <location>
        <begin position="98"/>
        <end position="122"/>
    </location>
</feature>
<feature type="compositionally biased region" description="Basic and acidic residues" evidence="5">
    <location>
        <begin position="514"/>
        <end position="528"/>
    </location>
</feature>
<organism evidence="7 8">
    <name type="scientific">Fopius arisanus</name>
    <dbReference type="NCBI Taxonomy" id="64838"/>
    <lineage>
        <taxon>Eukaryota</taxon>
        <taxon>Metazoa</taxon>
        <taxon>Ecdysozoa</taxon>
        <taxon>Arthropoda</taxon>
        <taxon>Hexapoda</taxon>
        <taxon>Insecta</taxon>
        <taxon>Pterygota</taxon>
        <taxon>Neoptera</taxon>
        <taxon>Endopterygota</taxon>
        <taxon>Hymenoptera</taxon>
        <taxon>Apocrita</taxon>
        <taxon>Ichneumonoidea</taxon>
        <taxon>Braconidae</taxon>
        <taxon>Opiinae</taxon>
        <taxon>Fopius</taxon>
    </lineage>
</organism>
<dbReference type="InterPro" id="IPR026673">
    <property type="entry name" value="SPEC3/Stum"/>
</dbReference>
<feature type="region of interest" description="Disordered" evidence="5">
    <location>
        <begin position="370"/>
        <end position="566"/>
    </location>
</feature>
<dbReference type="GeneID" id="105268949"/>
<feature type="region of interest" description="Disordered" evidence="5">
    <location>
        <begin position="36"/>
        <end position="244"/>
    </location>
</feature>
<dbReference type="GO" id="GO:0042330">
    <property type="term" value="P:taxis"/>
    <property type="evidence" value="ECO:0007669"/>
    <property type="project" value="TreeGrafter"/>
</dbReference>
<feature type="compositionally biased region" description="Polar residues" evidence="5">
    <location>
        <begin position="531"/>
        <end position="566"/>
    </location>
</feature>
<evidence type="ECO:0000256" key="1">
    <source>
        <dbReference type="ARBA" id="ARBA00004141"/>
    </source>
</evidence>
<comment type="subcellular location">
    <subcellularLocation>
        <location evidence="1">Membrane</location>
        <topology evidence="1">Multi-pass membrane protein</topology>
    </subcellularLocation>
</comment>
<accession>A0A9R1TD63</accession>
<evidence type="ECO:0000256" key="2">
    <source>
        <dbReference type="ARBA" id="ARBA00022692"/>
    </source>
</evidence>
<proteinExistence type="predicted"/>
<dbReference type="PANTHER" id="PTHR21676">
    <property type="entry name" value="PROTEIN STUM"/>
    <property type="match status" value="1"/>
</dbReference>
<evidence type="ECO:0000256" key="3">
    <source>
        <dbReference type="ARBA" id="ARBA00022989"/>
    </source>
</evidence>
<name>A0A9R1TD63_9HYME</name>
<keyword evidence="7" id="KW-1185">Reference proteome</keyword>
<evidence type="ECO:0000313" key="8">
    <source>
        <dbReference type="RefSeq" id="XP_011307180.1"/>
    </source>
</evidence>
<feature type="compositionally biased region" description="Basic and acidic residues" evidence="5">
    <location>
        <begin position="177"/>
        <end position="187"/>
    </location>
</feature>
<evidence type="ECO:0000256" key="6">
    <source>
        <dbReference type="SAM" id="Phobius"/>
    </source>
</evidence>
<sequence length="921" mass="100984">MTTKSKSRRNGMRPETDVGFRLLDSANINNYYLSVVNYEPPEPPRAPEPYKLASSTMARAHRKSSFVILAETEEGSAKSSSDSPTHGGRSRSARSTRSRSPVSPTRPIRTGRASPFRPRGFKGPPPHAQSRAPSPPPILQRRRFVQTKSLSQGNSPRKQSLIPQPRGGLTTIKSKNQKPERERWERRGSRKFTNLPRTSSLKTPQPVRRPLIEASRQAKGKPPKTMTKLPRQALKSPTKIPIRNSTNSINTRFVKISNDNTTKIKKPESFPRQQQTLNQPSAPIVPLSMKNISNPPDSSPLVTDDSVIMGGLSGYSDSSIRRTREEEELGLVDLLKQSSGASGTSSVVNLTTTTAVQPLRIDAATILPQASPADAPPEKKEFNSLISPNPAPKKMSPSVDKRETERSQIVTAVASVEPVKDEKLPSISQTPQPSKPPAKPTTSKDNIKPDKNESSNPVDMESVQNPLSSNPHDTSSVVVDESQRASKAGSKAQSKAGSKPQSNRTSPRSVRGNDGPKDIEKGEREREGSATAKNQLRNHGSETSLKSSKSNGLSTGSVESIRSTDTGVSLNTVRGVHGVSSAREKRGTHMVKRADEIETLSGNVMHLERATRPENGEPAIVETSGRVVGEQQNLTRLGRFRKWRNSLGQRWRQRWRSSGMTCLGGRAKDNQRAQATNLRANLRSNQPTRCARFRAALSRGFRWGTRVAPSEPTTCCRPERTCGFLCNRNWCRLPNCSCLSCNCCRRSSEDERSKNIRAKHSLTSVAPPPLSEAQKPKLPDVLVEHNSVMRGAIPCLPVPLAWFCLVWNVLLPGTGTVWSGLFNLCVGQPRFAQTASGKSRLGALIVNIIVGASQAFTVLFCLVGWGWSIWWAVTMIRLARKWKRFKAAEATNGDPEARGPEGVLPAPGVPTQALRGVERAR</sequence>
<evidence type="ECO:0000256" key="4">
    <source>
        <dbReference type="ARBA" id="ARBA00023136"/>
    </source>
</evidence>
<keyword evidence="4 6" id="KW-0472">Membrane</keyword>
<feature type="compositionally biased region" description="Polar residues" evidence="5">
    <location>
        <begin position="454"/>
        <end position="477"/>
    </location>
</feature>
<feature type="region of interest" description="Disordered" evidence="5">
    <location>
        <begin position="890"/>
        <end position="921"/>
    </location>
</feature>
<gene>
    <name evidence="8" type="primary">LOC105268949</name>
</gene>
<dbReference type="KEGG" id="fas:105268949"/>
<reference evidence="8" key="1">
    <citation type="submission" date="2025-08" db="UniProtKB">
        <authorList>
            <consortium name="RefSeq"/>
        </authorList>
    </citation>
    <scope>IDENTIFICATION</scope>
    <source>
        <strain evidence="8">USDA-PBARC FA_bdor</strain>
        <tissue evidence="8">Whole organism</tissue>
    </source>
</reference>
<dbReference type="RefSeq" id="XP_011307180.1">
    <property type="nucleotide sequence ID" value="XM_011308878.1"/>
</dbReference>
<feature type="compositionally biased region" description="Polar residues" evidence="5">
    <location>
        <begin position="146"/>
        <end position="162"/>
    </location>
</feature>
<feature type="compositionally biased region" description="Polar residues" evidence="5">
    <location>
        <begin position="191"/>
        <end position="203"/>
    </location>
</feature>
<feature type="compositionally biased region" description="Pro residues" evidence="5">
    <location>
        <begin position="123"/>
        <end position="138"/>
    </location>
</feature>
<dbReference type="GO" id="GO:0050954">
    <property type="term" value="P:sensory perception of mechanical stimulus"/>
    <property type="evidence" value="ECO:0007669"/>
    <property type="project" value="TreeGrafter"/>
</dbReference>
<dbReference type="OrthoDB" id="361532at2759"/>
<dbReference type="GO" id="GO:0071683">
    <property type="term" value="C:sensory dendrite"/>
    <property type="evidence" value="ECO:0007669"/>
    <property type="project" value="TreeGrafter"/>
</dbReference>
<evidence type="ECO:0000313" key="7">
    <source>
        <dbReference type="Proteomes" id="UP000694866"/>
    </source>
</evidence>
<keyword evidence="3 6" id="KW-1133">Transmembrane helix</keyword>
<feature type="transmembrane region" description="Helical" evidence="6">
    <location>
        <begin position="855"/>
        <end position="876"/>
    </location>
</feature>
<evidence type="ECO:0000256" key="5">
    <source>
        <dbReference type="SAM" id="MobiDB-lite"/>
    </source>
</evidence>
<protein>
    <submittedName>
        <fullName evidence="8">Serine/arginine repetitive matrix protein 2</fullName>
    </submittedName>
</protein>
<dbReference type="AlphaFoldDB" id="A0A9R1TD63"/>
<dbReference type="GO" id="GO:0019230">
    <property type="term" value="P:proprioception"/>
    <property type="evidence" value="ECO:0007669"/>
    <property type="project" value="TreeGrafter"/>
</dbReference>
<feature type="compositionally biased region" description="Low complexity" evidence="5">
    <location>
        <begin position="485"/>
        <end position="499"/>
    </location>
</feature>
<keyword evidence="2 6" id="KW-0812">Transmembrane</keyword>
<dbReference type="Proteomes" id="UP000694866">
    <property type="component" value="Unplaced"/>
</dbReference>